<comment type="similarity">
    <text evidence="1">Belongs to the bactofilin family.</text>
</comment>
<keyword evidence="3" id="KW-1185">Reference proteome</keyword>
<dbReference type="Pfam" id="PF04519">
    <property type="entry name" value="Bactofilin"/>
    <property type="match status" value="1"/>
</dbReference>
<proteinExistence type="inferred from homology"/>
<gene>
    <name evidence="2" type="ORF">ACJEBI_23340</name>
</gene>
<protein>
    <submittedName>
        <fullName evidence="2">Polymer-forming cytoskeletal protein</fullName>
    </submittedName>
</protein>
<dbReference type="PANTHER" id="PTHR35024">
    <property type="entry name" value="HYPOTHETICAL CYTOSOLIC PROTEIN"/>
    <property type="match status" value="1"/>
</dbReference>
<name>A0ABW8RLJ0_9BACI</name>
<evidence type="ECO:0000313" key="2">
    <source>
        <dbReference type="EMBL" id="MFK9094390.1"/>
    </source>
</evidence>
<evidence type="ECO:0000313" key="3">
    <source>
        <dbReference type="Proteomes" id="UP001623041"/>
    </source>
</evidence>
<sequence>MDTKKRGDLNINGFGSANGGEFHHVTINGKGTVNSDIECAVFECNGSGTVNGNVMTNKAKVNGNGKITGNLECKELTVDGTAKIEHNLYVDHFKVAGKATIGGRVKAEEIKIKGRLTVEGDCEAETFKAESIFKIGGLLNADHVDIKIFGECKAKEIGGQTILVTHKAPLMGLFKTFMQTQLETECIEGDKIELENTKAAVVRGNHITIGAKCEIGLVEYTGELTVDKKAIVKESRKV</sequence>
<reference evidence="2 3" key="1">
    <citation type="submission" date="2024-11" db="EMBL/GenBank/DDBJ databases">
        <authorList>
            <person name="Lucas J.A."/>
        </authorList>
    </citation>
    <scope>NUCLEOTIDE SEQUENCE [LARGE SCALE GENOMIC DNA]</scope>
    <source>
        <strain evidence="2 3">Z 5.4</strain>
    </source>
</reference>
<comment type="caution">
    <text evidence="2">The sequence shown here is derived from an EMBL/GenBank/DDBJ whole genome shotgun (WGS) entry which is preliminary data.</text>
</comment>
<dbReference type="Proteomes" id="UP001623041">
    <property type="component" value="Unassembled WGS sequence"/>
</dbReference>
<dbReference type="PANTHER" id="PTHR35024:SF4">
    <property type="entry name" value="POLYMER-FORMING CYTOSKELETAL PROTEIN"/>
    <property type="match status" value="1"/>
</dbReference>
<organism evidence="2 3">
    <name type="scientific">Bacillus salipaludis</name>
    <dbReference type="NCBI Taxonomy" id="2547811"/>
    <lineage>
        <taxon>Bacteria</taxon>
        <taxon>Bacillati</taxon>
        <taxon>Bacillota</taxon>
        <taxon>Bacilli</taxon>
        <taxon>Bacillales</taxon>
        <taxon>Bacillaceae</taxon>
        <taxon>Bacillus</taxon>
    </lineage>
</organism>
<dbReference type="EMBL" id="JBJHQH010000023">
    <property type="protein sequence ID" value="MFK9094390.1"/>
    <property type="molecule type" value="Genomic_DNA"/>
</dbReference>
<accession>A0ABW8RLJ0</accession>
<dbReference type="RefSeq" id="WP_406582864.1">
    <property type="nucleotide sequence ID" value="NZ_JBJHQH010000023.1"/>
</dbReference>
<dbReference type="InterPro" id="IPR007607">
    <property type="entry name" value="BacA/B"/>
</dbReference>
<evidence type="ECO:0000256" key="1">
    <source>
        <dbReference type="ARBA" id="ARBA00044755"/>
    </source>
</evidence>